<accession>A0A2N9GRR0</accession>
<gene>
    <name evidence="2" type="ORF">FSB_LOCUS29991</name>
</gene>
<name>A0A2N9GRR0_FAGSY</name>
<dbReference type="EMBL" id="OIVN01002264">
    <property type="protein sequence ID" value="SPD02109.1"/>
    <property type="molecule type" value="Genomic_DNA"/>
</dbReference>
<evidence type="ECO:0000313" key="2">
    <source>
        <dbReference type="EMBL" id="SPD02109.1"/>
    </source>
</evidence>
<dbReference type="AlphaFoldDB" id="A0A2N9GRR0"/>
<reference evidence="2" key="1">
    <citation type="submission" date="2018-02" db="EMBL/GenBank/DDBJ databases">
        <authorList>
            <person name="Cohen D.B."/>
            <person name="Kent A.D."/>
        </authorList>
    </citation>
    <scope>NUCLEOTIDE SEQUENCE</scope>
</reference>
<proteinExistence type="predicted"/>
<sequence>MRGGRAGFVCFSGEDSGQTRDAIGEPRIPRRSWSRHLSNAPGLAGQLAASRKDSAREDFDVLGTVGKLALPTFARFRICKNPSSGLRDKVPRTGVAGVFLVRLRTVFRSGFRLDPLPISDFDDLGIVGKLVLPTFQRYRPCTEASLGGGQFDSAFGQAVLRGFSGIVGPSRTRNGLVNARSNLVKLREMCPGPSSWGYLTWQVVVGSGRLGSGYLVLRADNRENPGVRLGSRASSFGVQMDIPGVGEDRTGYEEAVRGSKGRLGAEVETRA</sequence>
<organism evidence="2">
    <name type="scientific">Fagus sylvatica</name>
    <name type="common">Beechnut</name>
    <dbReference type="NCBI Taxonomy" id="28930"/>
    <lineage>
        <taxon>Eukaryota</taxon>
        <taxon>Viridiplantae</taxon>
        <taxon>Streptophyta</taxon>
        <taxon>Embryophyta</taxon>
        <taxon>Tracheophyta</taxon>
        <taxon>Spermatophyta</taxon>
        <taxon>Magnoliopsida</taxon>
        <taxon>eudicotyledons</taxon>
        <taxon>Gunneridae</taxon>
        <taxon>Pentapetalae</taxon>
        <taxon>rosids</taxon>
        <taxon>fabids</taxon>
        <taxon>Fagales</taxon>
        <taxon>Fagaceae</taxon>
        <taxon>Fagus</taxon>
    </lineage>
</organism>
<evidence type="ECO:0000256" key="1">
    <source>
        <dbReference type="SAM" id="MobiDB-lite"/>
    </source>
</evidence>
<feature type="region of interest" description="Disordered" evidence="1">
    <location>
        <begin position="250"/>
        <end position="271"/>
    </location>
</feature>
<protein>
    <submittedName>
        <fullName evidence="2">Uncharacterized protein</fullName>
    </submittedName>
</protein>